<sequence>MSTLIRTDVTSVKLYKDIILAGIGSFLCTFNIKNSKPIQKIQALDGQKIHGIIPSNCLTKLLIFGGKQFVIFNEIESIFKPRGDAVVYDDWIHTAVWLSENEIALLSAHNVVTTWDITTTKLLQQHINKDNSILYSGLLQPLQHDILVFSGTVYSQVILQWFGDEQPLHYLKGHKGVIFSIRCNLQKGIIVTTSDDRSVKIWSVTSACSDYNIKTYWKNAHIDCVHDLYGHLARVMRNTLTNLYIISVGEDSAICFWDYNGNLLKKTISHQNSCIWSLDADETNLVTGGGDCGIMMHPLSSVTHNSHDEVIDISVTPKKILFTARNNIVITRVDNILNYYNSNFSKIQEIKLNHTSTYQLVGLSSCKQLIAVVDMDGHLDIIIENCKGDPGLTKIIETQLHLGKILSMQWAGNRHLVFCSEGGVITVGASKRNTIEIIARYLLPPCKERWLTASALNDTRDALVVGDRCGHVHLYESRRQQPAYTMKRVHGRYGPTSIDIRNDIVRTTGRDGTVRYLKIIESGLKYMSCKDLEFEWVEKFLDSQGKYLCGFRERSLVVYDVENDLKVVDVSCGGGHRAWDAERYIENNHGCYDEWLRIMFVKNTQVYVHTFRLRDIVSTVILPGTHSKEINCLRTYRCRDDDPVTWFITGGEDTTLRVSTSEQEAEFRDRAVFRHLSNVRAVRLLSVAKDETLVVSAGGRAQICIRSITFTDRKVTAEELVDYQIKGTDKERRGNQNWRNCSVDFDPETRIMDVVVDELNEDRVVIYTACSDGEVRVFEWNRRGGRFTMTQEVRHHRTCILKMKMFTCCNKKIISTCGTRGDVAFWEVSSDGTLAEEPALVLRTNDSGINSVDVKVTGDCQFLLATGGDDNAVHMNLVRVAGEGRWVVVTSHVYRDAHCSQVTGLALLDGLCVTTGVDQRLTSVSWRVEGEEIKTEFIDQKYSDVSDIHGMDVVRDTGDRLTVCVYGKGIQVFELLRPPCVA</sequence>
<evidence type="ECO:0000313" key="9">
    <source>
        <dbReference type="EMBL" id="CAG9562286.1"/>
    </source>
</evidence>
<keyword evidence="4" id="KW-0819">tRNA processing</keyword>
<dbReference type="EMBL" id="CAKASE010000048">
    <property type="protein sequence ID" value="CAG9562286.1"/>
    <property type="molecule type" value="Genomic_DNA"/>
</dbReference>
<dbReference type="InterPro" id="IPR001680">
    <property type="entry name" value="WD40_rpt"/>
</dbReference>
<evidence type="ECO:0000256" key="5">
    <source>
        <dbReference type="ARBA" id="ARBA00022737"/>
    </source>
</evidence>
<reference evidence="9" key="1">
    <citation type="submission" date="2021-09" db="EMBL/GenBank/DDBJ databases">
        <authorList>
            <person name="Martin H S."/>
        </authorList>
    </citation>
    <scope>NUCLEOTIDE SEQUENCE</scope>
</reference>
<dbReference type="PROSITE" id="PS50294">
    <property type="entry name" value="WD_REPEATS_REGION"/>
    <property type="match status" value="1"/>
</dbReference>
<comment type="similarity">
    <text evidence="6">Belongs to the WD repeat WDR6 family.</text>
</comment>
<evidence type="ECO:0000313" key="10">
    <source>
        <dbReference type="Proteomes" id="UP000789524"/>
    </source>
</evidence>
<feature type="repeat" description="WD" evidence="8">
    <location>
        <begin position="171"/>
        <end position="206"/>
    </location>
</feature>
<dbReference type="Proteomes" id="UP000789524">
    <property type="component" value="Unassembled WGS sequence"/>
</dbReference>
<dbReference type="PANTHER" id="PTHR14344">
    <property type="entry name" value="WD REPEAT PROTEIN"/>
    <property type="match status" value="1"/>
</dbReference>
<dbReference type="SMART" id="SM00320">
    <property type="entry name" value="WD40"/>
    <property type="match status" value="9"/>
</dbReference>
<evidence type="ECO:0000256" key="6">
    <source>
        <dbReference type="ARBA" id="ARBA00038255"/>
    </source>
</evidence>
<dbReference type="InterPro" id="IPR036322">
    <property type="entry name" value="WD40_repeat_dom_sf"/>
</dbReference>
<evidence type="ECO:0000256" key="2">
    <source>
        <dbReference type="ARBA" id="ARBA00022490"/>
    </source>
</evidence>
<dbReference type="Gene3D" id="2.130.10.10">
    <property type="entry name" value="YVTN repeat-like/Quinoprotein amine dehydrogenase"/>
    <property type="match status" value="3"/>
</dbReference>
<evidence type="ECO:0000256" key="7">
    <source>
        <dbReference type="ARBA" id="ARBA00040154"/>
    </source>
</evidence>
<protein>
    <recommendedName>
        <fullName evidence="7">tRNA (34-2'-O)-methyltransferase regulator WDR6</fullName>
    </recommendedName>
</protein>
<dbReference type="InterPro" id="IPR051973">
    <property type="entry name" value="tRNA_Anticodon_Mtase-Reg"/>
</dbReference>
<evidence type="ECO:0000256" key="3">
    <source>
        <dbReference type="ARBA" id="ARBA00022574"/>
    </source>
</evidence>
<dbReference type="GO" id="GO:0005737">
    <property type="term" value="C:cytoplasm"/>
    <property type="evidence" value="ECO:0007669"/>
    <property type="project" value="UniProtKB-SubCell"/>
</dbReference>
<comment type="subcellular location">
    <subcellularLocation>
        <location evidence="1">Cytoplasm</location>
    </subcellularLocation>
</comment>
<dbReference type="Pfam" id="PF00400">
    <property type="entry name" value="WD40"/>
    <property type="match status" value="1"/>
</dbReference>
<gene>
    <name evidence="9" type="ORF">DCHRY22_LOCUS3648</name>
</gene>
<keyword evidence="2" id="KW-0963">Cytoplasm</keyword>
<accession>A0A8J2QGM7</accession>
<dbReference type="InterPro" id="IPR015943">
    <property type="entry name" value="WD40/YVTN_repeat-like_dom_sf"/>
</dbReference>
<evidence type="ECO:0000256" key="4">
    <source>
        <dbReference type="ARBA" id="ARBA00022694"/>
    </source>
</evidence>
<name>A0A8J2QGM7_9NEOP</name>
<keyword evidence="5" id="KW-0677">Repeat</keyword>
<dbReference type="OrthoDB" id="5594999at2759"/>
<dbReference type="PANTHER" id="PTHR14344:SF3">
    <property type="entry name" value="WD REPEAT-CONTAINING PROTEIN 6"/>
    <property type="match status" value="1"/>
</dbReference>
<dbReference type="GO" id="GO:0030488">
    <property type="term" value="P:tRNA methylation"/>
    <property type="evidence" value="ECO:0007669"/>
    <property type="project" value="TreeGrafter"/>
</dbReference>
<dbReference type="SUPFAM" id="SSF50978">
    <property type="entry name" value="WD40 repeat-like"/>
    <property type="match status" value="2"/>
</dbReference>
<keyword evidence="3 8" id="KW-0853">WD repeat</keyword>
<dbReference type="AlphaFoldDB" id="A0A8J2QGM7"/>
<evidence type="ECO:0000256" key="8">
    <source>
        <dbReference type="PROSITE-ProRule" id="PRU00221"/>
    </source>
</evidence>
<organism evidence="9 10">
    <name type="scientific">Danaus chrysippus</name>
    <name type="common">African queen</name>
    <dbReference type="NCBI Taxonomy" id="151541"/>
    <lineage>
        <taxon>Eukaryota</taxon>
        <taxon>Metazoa</taxon>
        <taxon>Ecdysozoa</taxon>
        <taxon>Arthropoda</taxon>
        <taxon>Hexapoda</taxon>
        <taxon>Insecta</taxon>
        <taxon>Pterygota</taxon>
        <taxon>Neoptera</taxon>
        <taxon>Endopterygota</taxon>
        <taxon>Lepidoptera</taxon>
        <taxon>Glossata</taxon>
        <taxon>Ditrysia</taxon>
        <taxon>Papilionoidea</taxon>
        <taxon>Nymphalidae</taxon>
        <taxon>Danainae</taxon>
        <taxon>Danaini</taxon>
        <taxon>Danaina</taxon>
        <taxon>Danaus</taxon>
        <taxon>Anosia</taxon>
    </lineage>
</organism>
<comment type="caution">
    <text evidence="9">The sequence shown here is derived from an EMBL/GenBank/DDBJ whole genome shotgun (WGS) entry which is preliminary data.</text>
</comment>
<evidence type="ECO:0000256" key="1">
    <source>
        <dbReference type="ARBA" id="ARBA00004496"/>
    </source>
</evidence>
<dbReference type="PROSITE" id="PS50082">
    <property type="entry name" value="WD_REPEATS_2"/>
    <property type="match status" value="1"/>
</dbReference>
<keyword evidence="10" id="KW-1185">Reference proteome</keyword>
<proteinExistence type="inferred from homology"/>